<protein>
    <submittedName>
        <fullName evidence="3">TIGR03086 family protein</fullName>
    </submittedName>
</protein>
<dbReference type="GO" id="GO:0046872">
    <property type="term" value="F:metal ion binding"/>
    <property type="evidence" value="ECO:0007669"/>
    <property type="project" value="InterPro"/>
</dbReference>
<dbReference type="InterPro" id="IPR032710">
    <property type="entry name" value="NTF2-like_dom_sf"/>
</dbReference>
<dbReference type="InterPro" id="IPR017517">
    <property type="entry name" value="Maleyloyr_isom"/>
</dbReference>
<dbReference type="Gene3D" id="3.10.450.50">
    <property type="match status" value="1"/>
</dbReference>
<name>A0A1H3PHA5_9ACTN</name>
<dbReference type="SUPFAM" id="SSF54427">
    <property type="entry name" value="NTF2-like"/>
    <property type="match status" value="1"/>
</dbReference>
<dbReference type="AlphaFoldDB" id="A0A1H3PHA5"/>
<evidence type="ECO:0000313" key="4">
    <source>
        <dbReference type="Proteomes" id="UP000199632"/>
    </source>
</evidence>
<reference evidence="4" key="1">
    <citation type="submission" date="2016-10" db="EMBL/GenBank/DDBJ databases">
        <authorList>
            <person name="Varghese N."/>
            <person name="Submissions S."/>
        </authorList>
    </citation>
    <scope>NUCLEOTIDE SEQUENCE [LARGE SCALE GENOMIC DNA]</scope>
    <source>
        <strain evidence="4">DSM 44718</strain>
    </source>
</reference>
<dbReference type="InterPro" id="IPR024344">
    <property type="entry name" value="MDMPI_metal-binding"/>
</dbReference>
<keyword evidence="4" id="KW-1185">Reference proteome</keyword>
<dbReference type="Pfam" id="PF12680">
    <property type="entry name" value="SnoaL_2"/>
    <property type="match status" value="1"/>
</dbReference>
<feature type="domain" description="SnoaL-like" evidence="2">
    <location>
        <begin position="192"/>
        <end position="289"/>
    </location>
</feature>
<dbReference type="RefSeq" id="WP_090790875.1">
    <property type="nucleotide sequence ID" value="NZ_BOND01000024.1"/>
</dbReference>
<proteinExistence type="predicted"/>
<dbReference type="Gene3D" id="1.20.120.450">
    <property type="entry name" value="dinb family like domain"/>
    <property type="match status" value="1"/>
</dbReference>
<evidence type="ECO:0000259" key="2">
    <source>
        <dbReference type="Pfam" id="PF12680"/>
    </source>
</evidence>
<evidence type="ECO:0000313" key="3">
    <source>
        <dbReference type="EMBL" id="SDY99779.1"/>
    </source>
</evidence>
<dbReference type="STRING" id="137265.SAMN05421684_2842"/>
<evidence type="ECO:0000259" key="1">
    <source>
        <dbReference type="Pfam" id="PF11716"/>
    </source>
</evidence>
<dbReference type="OrthoDB" id="5185819at2"/>
<accession>A0A1H3PHA5</accession>
<dbReference type="NCBIfam" id="TIGR03086">
    <property type="entry name" value="TIGR03086 family metal-binding protein"/>
    <property type="match status" value="1"/>
</dbReference>
<dbReference type="NCBIfam" id="TIGR03083">
    <property type="entry name" value="maleylpyruvate isomerase family mycothiol-dependent enzyme"/>
    <property type="match status" value="1"/>
</dbReference>
<dbReference type="Pfam" id="PF11716">
    <property type="entry name" value="MDMPI_N"/>
    <property type="match status" value="1"/>
</dbReference>
<dbReference type="InterPro" id="IPR034660">
    <property type="entry name" value="DinB/YfiT-like"/>
</dbReference>
<dbReference type="InterPro" id="IPR017520">
    <property type="entry name" value="CHP03086"/>
</dbReference>
<sequence length="296" mass="31368">MNARELYAQAVSIFDAALRAVPADRHAAATVCAGWDLRALVNHVAGEDLWAAELLAGRTIADVGTALDGDLLGDAPLAAWSAAADAAGKALVEAADDTPVALSAGPTPVDEYLRQLAADHLVHAWDVATAAGTNLRLDSDLVAAVTDWFAPVEEAYRAHGMIGPRPPLAADAEPQDRLLAMFGRSEALAATERFGAAFDTQDVDAVMATMTGDCVFESTAPPVGERHTGADAVRAAWQRFFAEAGEHRFTTEERIAAGDRVIVRWRYDWPAGHVRGVDLFRVSGGLVAEKLAYVKG</sequence>
<feature type="domain" description="Mycothiol-dependent maleylpyruvate isomerase metal-binding" evidence="1">
    <location>
        <begin position="8"/>
        <end position="128"/>
    </location>
</feature>
<gene>
    <name evidence="3" type="ORF">SAMN05421684_2842</name>
</gene>
<dbReference type="InterPro" id="IPR037401">
    <property type="entry name" value="SnoaL-like"/>
</dbReference>
<dbReference type="Proteomes" id="UP000199632">
    <property type="component" value="Unassembled WGS sequence"/>
</dbReference>
<dbReference type="EMBL" id="FNQB01000001">
    <property type="protein sequence ID" value="SDY99779.1"/>
    <property type="molecule type" value="Genomic_DNA"/>
</dbReference>
<dbReference type="SUPFAM" id="SSF109854">
    <property type="entry name" value="DinB/YfiT-like putative metalloenzymes"/>
    <property type="match status" value="1"/>
</dbReference>
<organism evidence="3 4">
    <name type="scientific">Asanoa ishikariensis</name>
    <dbReference type="NCBI Taxonomy" id="137265"/>
    <lineage>
        <taxon>Bacteria</taxon>
        <taxon>Bacillati</taxon>
        <taxon>Actinomycetota</taxon>
        <taxon>Actinomycetes</taxon>
        <taxon>Micromonosporales</taxon>
        <taxon>Micromonosporaceae</taxon>
        <taxon>Asanoa</taxon>
    </lineage>
</organism>